<feature type="compositionally biased region" description="Basic and acidic residues" evidence="1">
    <location>
        <begin position="63"/>
        <end position="72"/>
    </location>
</feature>
<protein>
    <submittedName>
        <fullName evidence="3">Uncharacterized protein</fullName>
    </submittedName>
</protein>
<dbReference type="EMBL" id="LMVM01000012">
    <property type="protein sequence ID" value="PAV05094.1"/>
    <property type="molecule type" value="Genomic_DNA"/>
</dbReference>
<name>A0A2A2H710_METBR</name>
<feature type="compositionally biased region" description="Basic residues" evidence="1">
    <location>
        <begin position="96"/>
        <end position="112"/>
    </location>
</feature>
<dbReference type="RefSeq" id="WP_069584853.1">
    <property type="nucleotide sequence ID" value="NZ_LMVM01000012.1"/>
</dbReference>
<organism evidence="3 4">
    <name type="scientific">Methanobacterium bryantii</name>
    <dbReference type="NCBI Taxonomy" id="2161"/>
    <lineage>
        <taxon>Archaea</taxon>
        <taxon>Methanobacteriati</taxon>
        <taxon>Methanobacteriota</taxon>
        <taxon>Methanomada group</taxon>
        <taxon>Methanobacteria</taxon>
        <taxon>Methanobacteriales</taxon>
        <taxon>Methanobacteriaceae</taxon>
        <taxon>Methanobacterium</taxon>
    </lineage>
</organism>
<accession>A0A2A2H710</accession>
<proteinExistence type="predicted"/>
<keyword evidence="4" id="KW-1185">Reference proteome</keyword>
<gene>
    <name evidence="3" type="ORF">ASJ80_12450</name>
</gene>
<evidence type="ECO:0000256" key="1">
    <source>
        <dbReference type="SAM" id="MobiDB-lite"/>
    </source>
</evidence>
<feature type="compositionally biased region" description="Acidic residues" evidence="1">
    <location>
        <begin position="138"/>
        <end position="190"/>
    </location>
</feature>
<evidence type="ECO:0000313" key="4">
    <source>
        <dbReference type="Proteomes" id="UP000217784"/>
    </source>
</evidence>
<evidence type="ECO:0000256" key="2">
    <source>
        <dbReference type="SAM" id="Phobius"/>
    </source>
</evidence>
<reference evidence="3 4" key="1">
    <citation type="journal article" date="2017" name="BMC Genomics">
        <title>Genomic analysis of methanogenic archaea reveals a shift towards energy conservation.</title>
        <authorList>
            <person name="Gilmore S.P."/>
            <person name="Henske J.K."/>
            <person name="Sexton J.A."/>
            <person name="Solomon K.V."/>
            <person name="Seppala S."/>
            <person name="Yoo J.I."/>
            <person name="Huyett L.M."/>
            <person name="Pressman A."/>
            <person name="Cogan J.Z."/>
            <person name="Kivenson V."/>
            <person name="Peng X."/>
            <person name="Tan Y."/>
            <person name="Valentine D.L."/>
            <person name="O'Malley M.A."/>
        </authorList>
    </citation>
    <scope>NUCLEOTIDE SEQUENCE [LARGE SCALE GENOMIC DNA]</scope>
    <source>
        <strain evidence="3 4">M.o.H.</strain>
    </source>
</reference>
<evidence type="ECO:0000313" key="3">
    <source>
        <dbReference type="EMBL" id="PAV05094.1"/>
    </source>
</evidence>
<keyword evidence="2" id="KW-0472">Membrane</keyword>
<feature type="compositionally biased region" description="Polar residues" evidence="1">
    <location>
        <begin position="34"/>
        <end position="53"/>
    </location>
</feature>
<sequence length="190" mass="20478">MKLPIAKPLLIAMVAIIAVIGVGAGVMLSTNQAPQGPQIAQSVPSQTQDQLNDSEMMDNLNKSSDELTEDQKGYQGTEDISSEYQGPELTQALNVIKKHPAHPTKPTVKPHKPPANNNNNNNVNDDDDNGNDNNQNDDQSDDDDETVDPGDEQIEEPWDPLEDPGDNPDADDYDDDGSDSGEDQDTTGGL</sequence>
<dbReference type="OrthoDB" id="383014at2157"/>
<dbReference type="AlphaFoldDB" id="A0A2A2H710"/>
<comment type="caution">
    <text evidence="3">The sequence shown here is derived from an EMBL/GenBank/DDBJ whole genome shotgun (WGS) entry which is preliminary data.</text>
</comment>
<keyword evidence="2" id="KW-0812">Transmembrane</keyword>
<dbReference type="Proteomes" id="UP000217784">
    <property type="component" value="Unassembled WGS sequence"/>
</dbReference>
<feature type="transmembrane region" description="Helical" evidence="2">
    <location>
        <begin position="9"/>
        <end position="28"/>
    </location>
</feature>
<keyword evidence="2" id="KW-1133">Transmembrane helix</keyword>
<feature type="region of interest" description="Disordered" evidence="1">
    <location>
        <begin position="34"/>
        <end position="190"/>
    </location>
</feature>
<feature type="compositionally biased region" description="Low complexity" evidence="1">
    <location>
        <begin position="114"/>
        <end position="123"/>
    </location>
</feature>